<reference evidence="1" key="1">
    <citation type="journal article" date="2022" name="Int. J. Syst. Evol. Microbiol.">
        <title>Pseudomonas aegrilactucae sp. nov. and Pseudomonas morbosilactucae sp. nov., pathogens causing bacterial rot of lettuce in Japan.</title>
        <authorList>
            <person name="Sawada H."/>
            <person name="Fujikawa T."/>
            <person name="Satou M."/>
        </authorList>
    </citation>
    <scope>NUCLEOTIDE SEQUENCE</scope>
    <source>
        <strain evidence="1">0166_1</strain>
    </source>
</reference>
<name>A0A9E7BZW7_9ACTN</name>
<protein>
    <submittedName>
        <fullName evidence="1">Uncharacterized protein</fullName>
    </submittedName>
</protein>
<evidence type="ECO:0000313" key="1">
    <source>
        <dbReference type="EMBL" id="UGS34768.1"/>
    </source>
</evidence>
<dbReference type="EMBL" id="CP087164">
    <property type="protein sequence ID" value="UGS34768.1"/>
    <property type="molecule type" value="Genomic_DNA"/>
</dbReference>
<sequence>MRWRVAPAFGHGQIALRFAYRGRIPVAVAGADALAVCSWDAGEPQIDGSAVCGRFT</sequence>
<gene>
    <name evidence="1" type="ORF">DSM104329_01150</name>
</gene>
<organism evidence="1 2">
    <name type="scientific">Capillimicrobium parvum</name>
    <dbReference type="NCBI Taxonomy" id="2884022"/>
    <lineage>
        <taxon>Bacteria</taxon>
        <taxon>Bacillati</taxon>
        <taxon>Actinomycetota</taxon>
        <taxon>Thermoleophilia</taxon>
        <taxon>Solirubrobacterales</taxon>
        <taxon>Capillimicrobiaceae</taxon>
        <taxon>Capillimicrobium</taxon>
    </lineage>
</organism>
<accession>A0A9E7BZW7</accession>
<keyword evidence="2" id="KW-1185">Reference proteome</keyword>
<evidence type="ECO:0000313" key="2">
    <source>
        <dbReference type="Proteomes" id="UP001162834"/>
    </source>
</evidence>
<dbReference type="Proteomes" id="UP001162834">
    <property type="component" value="Chromosome"/>
</dbReference>
<proteinExistence type="predicted"/>
<dbReference type="KEGG" id="sbae:DSM104329_01150"/>
<dbReference type="AlphaFoldDB" id="A0A9E7BZW7"/>